<name>A0ABQ3BUH8_9ACTN</name>
<reference evidence="3" key="1">
    <citation type="journal article" date="2019" name="Int. J. Syst. Evol. Microbiol.">
        <title>The Global Catalogue of Microorganisms (GCM) 10K type strain sequencing project: providing services to taxonomists for standard genome sequencing and annotation.</title>
        <authorList>
            <consortium name="The Broad Institute Genomics Platform"/>
            <consortium name="The Broad Institute Genome Sequencing Center for Infectious Disease"/>
            <person name="Wu L."/>
            <person name="Ma J."/>
        </authorList>
    </citation>
    <scope>NUCLEOTIDE SEQUENCE [LARGE SCALE GENOMIC DNA]</scope>
    <source>
        <strain evidence="3">JCM 4602</strain>
    </source>
</reference>
<gene>
    <name evidence="2" type="ORF">GCM10010328_29760</name>
</gene>
<dbReference type="Proteomes" id="UP000624183">
    <property type="component" value="Unassembled WGS sequence"/>
</dbReference>
<accession>A0ABQ3BUH8</accession>
<protein>
    <submittedName>
        <fullName evidence="2">Uncharacterized protein</fullName>
    </submittedName>
</protein>
<dbReference type="EMBL" id="BMUW01000004">
    <property type="protein sequence ID" value="GGZ53001.1"/>
    <property type="molecule type" value="Genomic_DNA"/>
</dbReference>
<evidence type="ECO:0000313" key="2">
    <source>
        <dbReference type="EMBL" id="GGZ53001.1"/>
    </source>
</evidence>
<organism evidence="2 3">
    <name type="scientific">Streptomyces rubiginosohelvolus</name>
    <dbReference type="NCBI Taxonomy" id="67362"/>
    <lineage>
        <taxon>Bacteria</taxon>
        <taxon>Bacillati</taxon>
        <taxon>Actinomycetota</taxon>
        <taxon>Actinomycetes</taxon>
        <taxon>Kitasatosporales</taxon>
        <taxon>Streptomycetaceae</taxon>
        <taxon>Streptomyces</taxon>
    </lineage>
</organism>
<keyword evidence="1" id="KW-0812">Transmembrane</keyword>
<comment type="caution">
    <text evidence="2">The sequence shown here is derived from an EMBL/GenBank/DDBJ whole genome shotgun (WGS) entry which is preliminary data.</text>
</comment>
<keyword evidence="1" id="KW-0472">Membrane</keyword>
<keyword evidence="3" id="KW-1185">Reference proteome</keyword>
<sequence length="96" mass="10269">MRDVLSDLPVLVLPALALTALIVAALALGVLLALAVRLLVAGLYAARRIPATVEPFRDPRPLVACHRPKCGHISWPHDETDEGLRCSNCGQLNPDA</sequence>
<evidence type="ECO:0000313" key="3">
    <source>
        <dbReference type="Proteomes" id="UP000624183"/>
    </source>
</evidence>
<keyword evidence="1" id="KW-1133">Transmembrane helix</keyword>
<proteinExistence type="predicted"/>
<evidence type="ECO:0000256" key="1">
    <source>
        <dbReference type="SAM" id="Phobius"/>
    </source>
</evidence>
<feature type="transmembrane region" description="Helical" evidence="1">
    <location>
        <begin position="12"/>
        <end position="40"/>
    </location>
</feature>